<feature type="transmembrane region" description="Helical" evidence="10">
    <location>
        <begin position="514"/>
        <end position="539"/>
    </location>
</feature>
<feature type="transmembrane region" description="Helical" evidence="10">
    <location>
        <begin position="45"/>
        <end position="69"/>
    </location>
</feature>
<evidence type="ECO:0000259" key="14">
    <source>
        <dbReference type="Pfam" id="PF13244"/>
    </source>
</evidence>
<dbReference type="EC" id="1.6.99.5" evidence="16"/>
<feature type="transmembrane region" description="Helical" evidence="10">
    <location>
        <begin position="127"/>
        <end position="144"/>
    </location>
</feature>
<feature type="domain" description="MrpA C-terminal/MbhE" evidence="15">
    <location>
        <begin position="704"/>
        <end position="785"/>
    </location>
</feature>
<feature type="transmembrane region" description="Helical" evidence="10">
    <location>
        <begin position="768"/>
        <end position="785"/>
    </location>
</feature>
<evidence type="ECO:0000313" key="17">
    <source>
        <dbReference type="Proteomes" id="UP000004200"/>
    </source>
</evidence>
<feature type="domain" description="NADH:quinone oxidoreductase/Mrp antiporter transmembrane" evidence="11">
    <location>
        <begin position="144"/>
        <end position="415"/>
    </location>
</feature>
<dbReference type="InterPro" id="IPR025383">
    <property type="entry name" value="MrpA_C/MbhD"/>
</dbReference>
<evidence type="ECO:0000256" key="2">
    <source>
        <dbReference type="ARBA" id="ARBA00022448"/>
    </source>
</evidence>
<comment type="subcellular location">
    <subcellularLocation>
        <location evidence="1">Cell membrane</location>
        <topology evidence="1">Multi-pass membrane protein</topology>
    </subcellularLocation>
    <subcellularLocation>
        <location evidence="9">Membrane</location>
        <topology evidence="9">Multi-pass membrane protein</topology>
    </subcellularLocation>
</comment>
<evidence type="ECO:0000259" key="13">
    <source>
        <dbReference type="Pfam" id="PF04039"/>
    </source>
</evidence>
<evidence type="ECO:0000256" key="4">
    <source>
        <dbReference type="ARBA" id="ARBA00022475"/>
    </source>
</evidence>
<feature type="transmembrane region" description="Helical" evidence="10">
    <location>
        <begin position="288"/>
        <end position="309"/>
    </location>
</feature>
<dbReference type="PANTHER" id="PTHR43373">
    <property type="entry name" value="NA(+)/H(+) ANTIPORTER SUBUNIT"/>
    <property type="match status" value="1"/>
</dbReference>
<feature type="transmembrane region" description="Helical" evidence="10">
    <location>
        <begin position="671"/>
        <end position="693"/>
    </location>
</feature>
<keyword evidence="7" id="KW-0406">Ion transport</keyword>
<evidence type="ECO:0000259" key="11">
    <source>
        <dbReference type="Pfam" id="PF00361"/>
    </source>
</evidence>
<feature type="transmembrane region" description="Helical" evidence="10">
    <location>
        <begin position="587"/>
        <end position="610"/>
    </location>
</feature>
<dbReference type="InterPro" id="IPR046806">
    <property type="entry name" value="MrpA_C/MbhE"/>
</dbReference>
<gene>
    <name evidence="16" type="ORF">ThidrDRAFT_3429</name>
</gene>
<feature type="domain" description="Na+/H+ antiporter MnhB subunit-related protein" evidence="13">
    <location>
        <begin position="807"/>
        <end position="930"/>
    </location>
</feature>
<dbReference type="Pfam" id="PF00662">
    <property type="entry name" value="Proton_antipo_N"/>
    <property type="match status" value="1"/>
</dbReference>
<feature type="transmembrane region" description="Helical" evidence="10">
    <location>
        <begin position="874"/>
        <end position="894"/>
    </location>
</feature>
<dbReference type="AlphaFoldDB" id="G2E566"/>
<evidence type="ECO:0000256" key="10">
    <source>
        <dbReference type="SAM" id="Phobius"/>
    </source>
</evidence>
<dbReference type="PATRIC" id="fig|765913.3.peg.3499"/>
<evidence type="ECO:0000256" key="3">
    <source>
        <dbReference type="ARBA" id="ARBA00022449"/>
    </source>
</evidence>
<keyword evidence="4" id="KW-1003">Cell membrane</keyword>
<keyword evidence="17" id="KW-1185">Reference proteome</keyword>
<dbReference type="eggNOG" id="COG1009">
    <property type="taxonomic scope" value="Bacteria"/>
</dbReference>
<dbReference type="Pfam" id="PF00361">
    <property type="entry name" value="Proton_antipo_M"/>
    <property type="match status" value="1"/>
</dbReference>
<dbReference type="Pfam" id="PF20501">
    <property type="entry name" value="MbhE"/>
    <property type="match status" value="1"/>
</dbReference>
<evidence type="ECO:0000256" key="8">
    <source>
        <dbReference type="ARBA" id="ARBA00023136"/>
    </source>
</evidence>
<sequence length="958" mass="103119">MVSWESRQETAHITEPSRMNLLFVVLIPLMGAGLTAWMSRFGRLWSAWTAGLVALGALGTLSPSMLIAFSGETVIQRWPWIPDLGLDLAFRLDGLGLVFTSMVLGIGLLVILYARYYLSATDCMGRFYAYLLLFMGSMLGVVLAENLILLLVFWELTSLSSFLLISYWRHEEEARNGARMALAVTGLGGLAMLGGFLLLGEIVGSYDLSVILAAGDQVRADPLYTPMLVLILLGAFTKSAQFPFHFWLPHAMSAPTPVSAYLHSATLVKAGIFIMARLFPVLSGTFEWNLLVIGTGLTTLLVGAWIALFKHDLKGLLAYSTISHLGLITLLFGLGTPLAAVAGIFHVINHATFKASLFMAAGIIDHECGTRDMRRINGLWRYMPYTASLAMVAASAMAGVPLFNGFLSKEMFFAETADFFSEHPWGWLLPVAVAFAGIMAVAYSLRFIHDVFFNGDPVNLPRKPHEPPFWMKVPVEILVAICLVVGILPALTVAPLLKVAVTSLLQTPPPEYDLAIWHGFGLPVVMSAVALVGGIVVYAGRQPLFEMANQISGRFGGRAAFDRLLGGLFALARLTTRTLDTGSLQRLILLFLVSALGLGLAGAIGSGSPLTGERGLLTPDGVSIFIALALSLVAVATLLLHRLRLTALIVMGALGLLVSLIFVKFSAPDLALTQLTVEVVTIVLLLLALYVLPPRSPAESTGWQRLRDLTLALLAGGGAGTLTWSILTRPYTPISEYFLTNSVPGGGGHNVVNVILVDFRGFDTLGEISVLALAGLGIYAMLHKLHLPGPTSNPQGRPWNWDRHPAIMAALARLLLPLALLVSVFIFLRGHNQPGGGFIAGLVTAAALIMQYLTNGVEWTHRRLSANMHPLIGVGLLIATGTGLASLAFGYPFLTSTFTHIHWPLLGDFELASAMAFDLGVYLVVVGATLLILVHLGLMHRVSHIPIGTATEGSSWKF</sequence>
<feature type="transmembrane region" description="Helical" evidence="10">
    <location>
        <begin position="427"/>
        <end position="448"/>
    </location>
</feature>
<evidence type="ECO:0000313" key="16">
    <source>
        <dbReference type="EMBL" id="EGV28990.1"/>
    </source>
</evidence>
<dbReference type="NCBIfam" id="NF009288">
    <property type="entry name" value="PRK12648.1"/>
    <property type="match status" value="1"/>
</dbReference>
<evidence type="ECO:0000256" key="1">
    <source>
        <dbReference type="ARBA" id="ARBA00004651"/>
    </source>
</evidence>
<protein>
    <submittedName>
        <fullName evidence="16">NADH dehydrogenase (Quinone)</fullName>
        <ecNumber evidence="16">1.6.99.5</ecNumber>
    </submittedName>
</protein>
<dbReference type="PANTHER" id="PTHR43373:SF1">
    <property type="entry name" value="NA(+)_H(+) ANTIPORTER SUBUNIT A"/>
    <property type="match status" value="1"/>
</dbReference>
<dbReference type="InterPro" id="IPR050616">
    <property type="entry name" value="CPA3_Na-H_Antiporter_A"/>
</dbReference>
<keyword evidence="2" id="KW-0813">Transport</keyword>
<dbReference type="InterPro" id="IPR007182">
    <property type="entry name" value="MnhB"/>
</dbReference>
<keyword evidence="16" id="KW-0560">Oxidoreductase</keyword>
<feature type="transmembrane region" description="Helical" evidence="10">
    <location>
        <begin position="469"/>
        <end position="494"/>
    </location>
</feature>
<proteinExistence type="predicted"/>
<evidence type="ECO:0000259" key="12">
    <source>
        <dbReference type="Pfam" id="PF00662"/>
    </source>
</evidence>
<dbReference type="InterPro" id="IPR001516">
    <property type="entry name" value="Proton_antipo_N"/>
</dbReference>
<feature type="transmembrane region" description="Helical" evidence="10">
    <location>
        <begin position="223"/>
        <end position="248"/>
    </location>
</feature>
<feature type="transmembrane region" description="Helical" evidence="10">
    <location>
        <begin position="20"/>
        <end position="38"/>
    </location>
</feature>
<dbReference type="PRINTS" id="PR01434">
    <property type="entry name" value="NADHDHGNASE5"/>
</dbReference>
<dbReference type="GO" id="GO:0006811">
    <property type="term" value="P:monoatomic ion transport"/>
    <property type="evidence" value="ECO:0007669"/>
    <property type="project" value="UniProtKB-KW"/>
</dbReference>
<dbReference type="InterPro" id="IPR001750">
    <property type="entry name" value="ND/Mrp_TM"/>
</dbReference>
<feature type="domain" description="NADH-Ubiquinone oxidoreductase (complex I) chain 5 N-terminal" evidence="12">
    <location>
        <begin position="81"/>
        <end position="128"/>
    </location>
</feature>
<feature type="domain" description="MrpA C-terminal/MbhD" evidence="14">
    <location>
        <begin position="630"/>
        <end position="693"/>
    </location>
</feature>
<comment type="caution">
    <text evidence="16">The sequence shown here is derived from an EMBL/GenBank/DDBJ whole genome shotgun (WGS) entry which is preliminary data.</text>
</comment>
<feature type="transmembrane region" description="Helical" evidence="10">
    <location>
        <begin position="834"/>
        <end position="853"/>
    </location>
</feature>
<dbReference type="Proteomes" id="UP000004200">
    <property type="component" value="Unassembled WGS sequence"/>
</dbReference>
<feature type="transmembrane region" description="Helical" evidence="10">
    <location>
        <begin position="150"/>
        <end position="168"/>
    </location>
</feature>
<accession>G2E566</accession>
<evidence type="ECO:0000259" key="15">
    <source>
        <dbReference type="Pfam" id="PF20501"/>
    </source>
</evidence>
<dbReference type="GO" id="GO:0005886">
    <property type="term" value="C:plasma membrane"/>
    <property type="evidence" value="ECO:0007669"/>
    <property type="project" value="UniProtKB-SubCell"/>
</dbReference>
<keyword evidence="6 10" id="KW-1133">Transmembrane helix</keyword>
<dbReference type="STRING" id="765913.ThidrDRAFT_3429"/>
<evidence type="ECO:0000256" key="9">
    <source>
        <dbReference type="RuleBase" id="RU000320"/>
    </source>
</evidence>
<dbReference type="GO" id="GO:0016491">
    <property type="term" value="F:oxidoreductase activity"/>
    <property type="evidence" value="ECO:0007669"/>
    <property type="project" value="UniProtKB-KW"/>
</dbReference>
<keyword evidence="5 9" id="KW-0812">Transmembrane</keyword>
<name>G2E566_9GAMM</name>
<keyword evidence="8 10" id="KW-0472">Membrane</keyword>
<keyword evidence="3" id="KW-0050">Antiport</keyword>
<dbReference type="eggNOG" id="COG2111">
    <property type="taxonomic scope" value="Bacteria"/>
</dbReference>
<feature type="transmembrane region" description="Helical" evidence="10">
    <location>
        <begin position="709"/>
        <end position="727"/>
    </location>
</feature>
<feature type="transmembrane region" description="Helical" evidence="10">
    <location>
        <begin position="647"/>
        <end position="665"/>
    </location>
</feature>
<feature type="transmembrane region" description="Helical" evidence="10">
    <location>
        <begin position="806"/>
        <end position="828"/>
    </location>
</feature>
<organism evidence="16 17">
    <name type="scientific">Thiorhodococcus drewsii AZ1</name>
    <dbReference type="NCBI Taxonomy" id="765913"/>
    <lineage>
        <taxon>Bacteria</taxon>
        <taxon>Pseudomonadati</taxon>
        <taxon>Pseudomonadota</taxon>
        <taxon>Gammaproteobacteria</taxon>
        <taxon>Chromatiales</taxon>
        <taxon>Chromatiaceae</taxon>
        <taxon>Thiorhodococcus</taxon>
    </lineage>
</organism>
<evidence type="ECO:0000256" key="5">
    <source>
        <dbReference type="ARBA" id="ARBA00022692"/>
    </source>
</evidence>
<feature type="transmembrane region" description="Helical" evidence="10">
    <location>
        <begin position="89"/>
        <end position="115"/>
    </location>
</feature>
<feature type="transmembrane region" description="Helical" evidence="10">
    <location>
        <begin position="180"/>
        <end position="203"/>
    </location>
</feature>
<feature type="transmembrane region" description="Helical" evidence="10">
    <location>
        <begin position="914"/>
        <end position="938"/>
    </location>
</feature>
<evidence type="ECO:0000256" key="7">
    <source>
        <dbReference type="ARBA" id="ARBA00023065"/>
    </source>
</evidence>
<dbReference type="Pfam" id="PF13244">
    <property type="entry name" value="MbhD"/>
    <property type="match status" value="1"/>
</dbReference>
<dbReference type="EMBL" id="AFWT01000029">
    <property type="protein sequence ID" value="EGV28990.1"/>
    <property type="molecule type" value="Genomic_DNA"/>
</dbReference>
<feature type="transmembrane region" description="Helical" evidence="10">
    <location>
        <begin position="260"/>
        <end position="282"/>
    </location>
</feature>
<feature type="transmembrane region" description="Helical" evidence="10">
    <location>
        <begin position="385"/>
        <end position="407"/>
    </location>
</feature>
<reference evidence="16 17" key="1">
    <citation type="submission" date="2011-06" db="EMBL/GenBank/DDBJ databases">
        <title>The draft genome of Thiorhodococcus drewsii AZ1.</title>
        <authorList>
            <consortium name="US DOE Joint Genome Institute (JGI-PGF)"/>
            <person name="Lucas S."/>
            <person name="Han J."/>
            <person name="Lapidus A."/>
            <person name="Cheng J.-F."/>
            <person name="Goodwin L."/>
            <person name="Pitluck S."/>
            <person name="Peters L."/>
            <person name="Land M.L."/>
            <person name="Hauser L."/>
            <person name="Vogl K."/>
            <person name="Liu Z."/>
            <person name="Imhoff J."/>
            <person name="Thiel V."/>
            <person name="Frigaard N.-U."/>
            <person name="Bryant D.A."/>
            <person name="Woyke T.J."/>
        </authorList>
    </citation>
    <scope>NUCLEOTIDE SEQUENCE [LARGE SCALE GENOMIC DNA]</scope>
    <source>
        <strain evidence="16 17">AZ1</strain>
    </source>
</reference>
<feature type="transmembrane region" description="Helical" evidence="10">
    <location>
        <begin position="622"/>
        <end position="640"/>
    </location>
</feature>
<dbReference type="Pfam" id="PF04039">
    <property type="entry name" value="MnhB"/>
    <property type="match status" value="1"/>
</dbReference>
<evidence type="ECO:0000256" key="6">
    <source>
        <dbReference type="ARBA" id="ARBA00022989"/>
    </source>
</evidence>
<dbReference type="GO" id="GO:0015297">
    <property type="term" value="F:antiporter activity"/>
    <property type="evidence" value="ECO:0007669"/>
    <property type="project" value="UniProtKB-KW"/>
</dbReference>